<dbReference type="PANTHER" id="PTHR37316">
    <property type="entry name" value="TEICHOIC ACID GLYCEROL-PHOSPHATE PRIMASE"/>
    <property type="match status" value="1"/>
</dbReference>
<comment type="similarity">
    <text evidence="2">Belongs to the CDP-glycerol glycerophosphotransferase family.</text>
</comment>
<evidence type="ECO:0000313" key="8">
    <source>
        <dbReference type="Proteomes" id="UP000273083"/>
    </source>
</evidence>
<dbReference type="InterPro" id="IPR043148">
    <property type="entry name" value="TagF_C"/>
</dbReference>
<dbReference type="GO" id="GO:0019350">
    <property type="term" value="P:teichoic acid biosynthetic process"/>
    <property type="evidence" value="ECO:0007669"/>
    <property type="project" value="UniProtKB-KW"/>
</dbReference>
<organism evidence="7 8">
    <name type="scientific">Mobilisporobacter senegalensis</name>
    <dbReference type="NCBI Taxonomy" id="1329262"/>
    <lineage>
        <taxon>Bacteria</taxon>
        <taxon>Bacillati</taxon>
        <taxon>Bacillota</taxon>
        <taxon>Clostridia</taxon>
        <taxon>Lachnospirales</taxon>
        <taxon>Lachnospiraceae</taxon>
        <taxon>Mobilisporobacter</taxon>
    </lineage>
</organism>
<evidence type="ECO:0000256" key="2">
    <source>
        <dbReference type="ARBA" id="ARBA00010488"/>
    </source>
</evidence>
<dbReference type="GO" id="GO:0047355">
    <property type="term" value="F:CDP-glycerol glycerophosphotransferase activity"/>
    <property type="evidence" value="ECO:0007669"/>
    <property type="project" value="InterPro"/>
</dbReference>
<dbReference type="OrthoDB" id="9807097at2"/>
<evidence type="ECO:0000256" key="1">
    <source>
        <dbReference type="ARBA" id="ARBA00004202"/>
    </source>
</evidence>
<keyword evidence="8" id="KW-1185">Reference proteome</keyword>
<evidence type="ECO:0000256" key="4">
    <source>
        <dbReference type="ARBA" id="ARBA00022679"/>
    </source>
</evidence>
<dbReference type="AlphaFoldDB" id="A0A3N1XPK4"/>
<dbReference type="Pfam" id="PF04464">
    <property type="entry name" value="Glyphos_transf"/>
    <property type="match status" value="1"/>
</dbReference>
<dbReference type="SUPFAM" id="SSF53756">
    <property type="entry name" value="UDP-Glycosyltransferase/glycogen phosphorylase"/>
    <property type="match status" value="1"/>
</dbReference>
<evidence type="ECO:0000256" key="6">
    <source>
        <dbReference type="ARBA" id="ARBA00023136"/>
    </source>
</evidence>
<keyword evidence="4 7" id="KW-0808">Transferase</keyword>
<dbReference type="EMBL" id="RJVG01000004">
    <property type="protein sequence ID" value="ROR28620.1"/>
    <property type="molecule type" value="Genomic_DNA"/>
</dbReference>
<dbReference type="InterPro" id="IPR007554">
    <property type="entry name" value="Glycerophosphate_synth"/>
</dbReference>
<sequence length="419" mass="49729">MKDILVKIAKGILISFYYLCTKVCKIKKDVIVFESNVGRNYSGNPKAIFEEMIKLGLDKKYHCYYILEDTNMQLTGNIRKVKRARLKYFYIMATAKIWISDSRFPRYIIKRKGVHYIQTWHGTPLKKLALDMDDVVMSGETTIDNYKKLFYENAQTWDYLVSQNNFSTNIFRRAFGFEKTMLEIGYPRNDTLVNNNEEEYIVSLKEKFGLPSDKRIILYAPTWRDNEFYGNGKYKFSPKLDFDMAREQLADDYVMIVKYHYLIMDNIDWNGYGGFIYAFDSSYDISDLYLVSDLLITDYSSVMFDYSLLRRPMFFYAYDLDNYKNNLRGFYFDFISEVPGPISLTTKDLIRDILNYDPSEYEEKYYYFTKKYNHLDDGKASQKVANLIEYLVKDLENDRVIERIKNLADESDKEGRINL</sequence>
<dbReference type="PANTHER" id="PTHR37316:SF3">
    <property type="entry name" value="TEICHOIC ACID GLYCEROL-PHOSPHATE TRANSFERASE"/>
    <property type="match status" value="1"/>
</dbReference>
<evidence type="ECO:0000313" key="7">
    <source>
        <dbReference type="EMBL" id="ROR28620.1"/>
    </source>
</evidence>
<dbReference type="RefSeq" id="WP_123609117.1">
    <property type="nucleotide sequence ID" value="NZ_RJVG01000004.1"/>
</dbReference>
<dbReference type="InterPro" id="IPR043149">
    <property type="entry name" value="TagF_N"/>
</dbReference>
<dbReference type="Proteomes" id="UP000273083">
    <property type="component" value="Unassembled WGS sequence"/>
</dbReference>
<evidence type="ECO:0000256" key="5">
    <source>
        <dbReference type="ARBA" id="ARBA00022944"/>
    </source>
</evidence>
<comment type="subcellular location">
    <subcellularLocation>
        <location evidence="1">Cell membrane</location>
        <topology evidence="1">Peripheral membrane protein</topology>
    </subcellularLocation>
</comment>
<evidence type="ECO:0000256" key="3">
    <source>
        <dbReference type="ARBA" id="ARBA00022475"/>
    </source>
</evidence>
<name>A0A3N1XPK4_9FIRM</name>
<gene>
    <name evidence="7" type="ORF">EDD66_104207</name>
</gene>
<protein>
    <submittedName>
        <fullName evidence="7">CDP-glycerol glycerophosphotransferase</fullName>
    </submittedName>
</protein>
<comment type="caution">
    <text evidence="7">The sequence shown here is derived from an EMBL/GenBank/DDBJ whole genome shotgun (WGS) entry which is preliminary data.</text>
</comment>
<reference evidence="7 8" key="1">
    <citation type="submission" date="2018-11" db="EMBL/GenBank/DDBJ databases">
        <title>Genomic Encyclopedia of Type Strains, Phase IV (KMG-IV): sequencing the most valuable type-strain genomes for metagenomic binning, comparative biology and taxonomic classification.</title>
        <authorList>
            <person name="Goeker M."/>
        </authorList>
    </citation>
    <scope>NUCLEOTIDE SEQUENCE [LARGE SCALE GENOMIC DNA]</scope>
    <source>
        <strain evidence="7 8">DSM 26537</strain>
    </source>
</reference>
<proteinExistence type="inferred from homology"/>
<dbReference type="Gene3D" id="3.40.50.11820">
    <property type="match status" value="1"/>
</dbReference>
<keyword evidence="3" id="KW-1003">Cell membrane</keyword>
<accession>A0A3N1XPK4</accession>
<keyword evidence="6" id="KW-0472">Membrane</keyword>
<dbReference type="InterPro" id="IPR051612">
    <property type="entry name" value="Teichoic_Acid_Biosynth"/>
</dbReference>
<dbReference type="Gene3D" id="3.40.50.12580">
    <property type="match status" value="1"/>
</dbReference>
<dbReference type="GO" id="GO:0005886">
    <property type="term" value="C:plasma membrane"/>
    <property type="evidence" value="ECO:0007669"/>
    <property type="project" value="UniProtKB-SubCell"/>
</dbReference>
<keyword evidence="5" id="KW-0777">Teichoic acid biosynthesis</keyword>